<gene>
    <name evidence="3" type="ORF">H1V43_35680</name>
</gene>
<dbReference type="AlphaFoldDB" id="A0A7W2D840"/>
<evidence type="ECO:0000313" key="4">
    <source>
        <dbReference type="Proteomes" id="UP000586976"/>
    </source>
</evidence>
<organism evidence="3 4">
    <name type="scientific">Streptomyces himalayensis subsp. aureolus</name>
    <dbReference type="NCBI Taxonomy" id="2758039"/>
    <lineage>
        <taxon>Bacteria</taxon>
        <taxon>Bacillati</taxon>
        <taxon>Actinomycetota</taxon>
        <taxon>Actinomycetes</taxon>
        <taxon>Kitasatosporales</taxon>
        <taxon>Streptomycetaceae</taxon>
        <taxon>Streptomyces</taxon>
        <taxon>Streptomyces himalayensis</taxon>
    </lineage>
</organism>
<evidence type="ECO:0000259" key="2">
    <source>
        <dbReference type="Pfam" id="PF01872"/>
    </source>
</evidence>
<keyword evidence="4" id="KW-1185">Reference proteome</keyword>
<dbReference type="InterPro" id="IPR002734">
    <property type="entry name" value="RibDG_C"/>
</dbReference>
<dbReference type="SUPFAM" id="SSF53597">
    <property type="entry name" value="Dihydrofolate reductase-like"/>
    <property type="match status" value="1"/>
</dbReference>
<reference evidence="3 4" key="1">
    <citation type="submission" date="2020-07" db="EMBL/GenBank/DDBJ databases">
        <title>Streptomyces isolated from Indian soil.</title>
        <authorList>
            <person name="Mandal S."/>
            <person name="Maiti P.K."/>
        </authorList>
    </citation>
    <scope>NUCLEOTIDE SEQUENCE [LARGE SCALE GENOMIC DNA]</scope>
    <source>
        <strain evidence="3 4">PSKA54</strain>
    </source>
</reference>
<feature type="compositionally biased region" description="Basic residues" evidence="1">
    <location>
        <begin position="57"/>
        <end position="79"/>
    </location>
</feature>
<dbReference type="Gene3D" id="3.40.430.10">
    <property type="entry name" value="Dihydrofolate Reductase, subunit A"/>
    <property type="match status" value="1"/>
</dbReference>
<evidence type="ECO:0000313" key="3">
    <source>
        <dbReference type="EMBL" id="MBA4866554.1"/>
    </source>
</evidence>
<dbReference type="InterPro" id="IPR024072">
    <property type="entry name" value="DHFR-like_dom_sf"/>
</dbReference>
<accession>A0A7W2D840</accession>
<name>A0A7W2D840_9ACTN</name>
<dbReference type="GO" id="GO:0008703">
    <property type="term" value="F:5-amino-6-(5-phosphoribosylamino)uracil reductase activity"/>
    <property type="evidence" value="ECO:0007669"/>
    <property type="project" value="InterPro"/>
</dbReference>
<dbReference type="GO" id="GO:0009231">
    <property type="term" value="P:riboflavin biosynthetic process"/>
    <property type="evidence" value="ECO:0007669"/>
    <property type="project" value="InterPro"/>
</dbReference>
<sequence>MHRLLVEGGGRVHTQFLTQGLVDELHLVTAPFFVGDAKAPRTHGRSAPRGLHPGQHQLRHGSRRSGRPRHPRRQPRQPSHRRDPDDTRRTRRHR</sequence>
<feature type="region of interest" description="Disordered" evidence="1">
    <location>
        <begin position="36"/>
        <end position="94"/>
    </location>
</feature>
<dbReference type="EMBL" id="JACEQY010000065">
    <property type="protein sequence ID" value="MBA4866554.1"/>
    <property type="molecule type" value="Genomic_DNA"/>
</dbReference>
<protein>
    <submittedName>
        <fullName evidence="3">Dihydrofolate reductase family protein</fullName>
    </submittedName>
</protein>
<dbReference type="Pfam" id="PF01872">
    <property type="entry name" value="RibD_C"/>
    <property type="match status" value="1"/>
</dbReference>
<evidence type="ECO:0000256" key="1">
    <source>
        <dbReference type="SAM" id="MobiDB-lite"/>
    </source>
</evidence>
<proteinExistence type="predicted"/>
<dbReference type="Proteomes" id="UP000586976">
    <property type="component" value="Unassembled WGS sequence"/>
</dbReference>
<feature type="domain" description="Bacterial bifunctional deaminase-reductase C-terminal" evidence="2">
    <location>
        <begin position="2"/>
        <end position="45"/>
    </location>
</feature>
<comment type="caution">
    <text evidence="3">The sequence shown here is derived from an EMBL/GenBank/DDBJ whole genome shotgun (WGS) entry which is preliminary data.</text>
</comment>